<reference evidence="2 3" key="1">
    <citation type="submission" date="2017-11" db="EMBL/GenBank/DDBJ databases">
        <title>De-novo sequencing of pomegranate (Punica granatum L.) genome.</title>
        <authorList>
            <person name="Akparov Z."/>
            <person name="Amiraslanov A."/>
            <person name="Hajiyeva S."/>
            <person name="Abbasov M."/>
            <person name="Kaur K."/>
            <person name="Hamwieh A."/>
            <person name="Solovyev V."/>
            <person name="Salamov A."/>
            <person name="Braich B."/>
            <person name="Kosarev P."/>
            <person name="Mahmoud A."/>
            <person name="Hajiyev E."/>
            <person name="Babayeva S."/>
            <person name="Izzatullayeva V."/>
            <person name="Mammadov A."/>
            <person name="Mammadov A."/>
            <person name="Sharifova S."/>
            <person name="Ojaghi J."/>
            <person name="Eynullazada K."/>
            <person name="Bayramov B."/>
            <person name="Abdulazimova A."/>
            <person name="Shahmuradov I."/>
        </authorList>
    </citation>
    <scope>NUCLEOTIDE SEQUENCE [LARGE SCALE GENOMIC DNA]</scope>
    <source>
        <strain evidence="3">cv. AG2017</strain>
        <tissue evidence="2">Leaf</tissue>
    </source>
</reference>
<evidence type="ECO:0000313" key="2">
    <source>
        <dbReference type="EMBL" id="PKI31813.1"/>
    </source>
</evidence>
<organism evidence="2 3">
    <name type="scientific">Punica granatum</name>
    <name type="common">Pomegranate</name>
    <dbReference type="NCBI Taxonomy" id="22663"/>
    <lineage>
        <taxon>Eukaryota</taxon>
        <taxon>Viridiplantae</taxon>
        <taxon>Streptophyta</taxon>
        <taxon>Embryophyta</taxon>
        <taxon>Tracheophyta</taxon>
        <taxon>Spermatophyta</taxon>
        <taxon>Magnoliopsida</taxon>
        <taxon>eudicotyledons</taxon>
        <taxon>Gunneridae</taxon>
        <taxon>Pentapetalae</taxon>
        <taxon>rosids</taxon>
        <taxon>malvids</taxon>
        <taxon>Myrtales</taxon>
        <taxon>Lythraceae</taxon>
        <taxon>Punica</taxon>
    </lineage>
</organism>
<dbReference type="EMBL" id="PGOL01008343">
    <property type="protein sequence ID" value="PKI31813.1"/>
    <property type="molecule type" value="Genomic_DNA"/>
</dbReference>
<feature type="compositionally biased region" description="Polar residues" evidence="1">
    <location>
        <begin position="145"/>
        <end position="158"/>
    </location>
</feature>
<name>A0A2I0HJP5_PUNGR</name>
<keyword evidence="3" id="KW-1185">Reference proteome</keyword>
<protein>
    <submittedName>
        <fullName evidence="2">Uncharacterized protein</fullName>
    </submittedName>
</protein>
<evidence type="ECO:0000313" key="3">
    <source>
        <dbReference type="Proteomes" id="UP000233551"/>
    </source>
</evidence>
<proteinExistence type="predicted"/>
<feature type="region of interest" description="Disordered" evidence="1">
    <location>
        <begin position="141"/>
        <end position="171"/>
    </location>
</feature>
<dbReference type="Proteomes" id="UP000233551">
    <property type="component" value="Unassembled WGS sequence"/>
</dbReference>
<feature type="compositionally biased region" description="Low complexity" evidence="1">
    <location>
        <begin position="43"/>
        <end position="52"/>
    </location>
</feature>
<evidence type="ECO:0000256" key="1">
    <source>
        <dbReference type="SAM" id="MobiDB-lite"/>
    </source>
</evidence>
<feature type="non-terminal residue" evidence="2">
    <location>
        <position position="1"/>
    </location>
</feature>
<sequence>IFDLRSPTPRSSREYIRVPKPLAARTGLLPTCHFLPRLRRVVPSRSKGSSQPSPSPVKRWSRSEGQSTVHNLRSTRPSFTGSIDFFTEFVSLFPACSGFGTFGTVHEHLDLPLRSPTSPTLPRAVTGASVPTPFFPSCRDYHLSGPSSRDTQTESSDSLGHFLDSFPRARG</sequence>
<feature type="region of interest" description="Disordered" evidence="1">
    <location>
        <begin position="42"/>
        <end position="74"/>
    </location>
</feature>
<accession>A0A2I0HJP5</accession>
<feature type="compositionally biased region" description="Polar residues" evidence="1">
    <location>
        <begin position="63"/>
        <end position="74"/>
    </location>
</feature>
<gene>
    <name evidence="2" type="ORF">CRG98_047796</name>
</gene>
<dbReference type="AlphaFoldDB" id="A0A2I0HJP5"/>
<comment type="caution">
    <text evidence="2">The sequence shown here is derived from an EMBL/GenBank/DDBJ whole genome shotgun (WGS) entry which is preliminary data.</text>
</comment>